<proteinExistence type="predicted"/>
<keyword evidence="2" id="KW-1185">Reference proteome</keyword>
<organism evidence="1 2">
    <name type="scientific">Brachionus plicatilis</name>
    <name type="common">Marine rotifer</name>
    <name type="synonym">Brachionus muelleri</name>
    <dbReference type="NCBI Taxonomy" id="10195"/>
    <lineage>
        <taxon>Eukaryota</taxon>
        <taxon>Metazoa</taxon>
        <taxon>Spiralia</taxon>
        <taxon>Gnathifera</taxon>
        <taxon>Rotifera</taxon>
        <taxon>Eurotatoria</taxon>
        <taxon>Monogononta</taxon>
        <taxon>Pseudotrocha</taxon>
        <taxon>Ploima</taxon>
        <taxon>Brachionidae</taxon>
        <taxon>Brachionus</taxon>
    </lineage>
</organism>
<comment type="caution">
    <text evidence="1">The sequence shown here is derived from an EMBL/GenBank/DDBJ whole genome shotgun (WGS) entry which is preliminary data.</text>
</comment>
<dbReference type="AlphaFoldDB" id="A0A3M7SAN3"/>
<evidence type="ECO:0000313" key="1">
    <source>
        <dbReference type="EMBL" id="RNA32717.1"/>
    </source>
</evidence>
<dbReference type="Proteomes" id="UP000276133">
    <property type="component" value="Unassembled WGS sequence"/>
</dbReference>
<gene>
    <name evidence="1" type="ORF">BpHYR1_038835</name>
</gene>
<accession>A0A3M7SAN3</accession>
<name>A0A3M7SAN3_BRAPC</name>
<sequence>MPGLIWVFTIQLNIKFDEILSIKSFHQKILKLSINHQKNKIKLYCNNNKIIILYNTQPNSKLSLARRPGAESEIPSGDLAACPANLFSNDKNLFKLSESDNLSQE</sequence>
<protein>
    <submittedName>
        <fullName evidence="1">Uncharacterized protein</fullName>
    </submittedName>
</protein>
<reference evidence="1 2" key="1">
    <citation type="journal article" date="2018" name="Sci. Rep.">
        <title>Genomic signatures of local adaptation to the degree of environmental predictability in rotifers.</title>
        <authorList>
            <person name="Franch-Gras L."/>
            <person name="Hahn C."/>
            <person name="Garcia-Roger E.M."/>
            <person name="Carmona M.J."/>
            <person name="Serra M."/>
            <person name="Gomez A."/>
        </authorList>
    </citation>
    <scope>NUCLEOTIDE SEQUENCE [LARGE SCALE GENOMIC DNA]</scope>
    <source>
        <strain evidence="1">HYR1</strain>
    </source>
</reference>
<dbReference type="EMBL" id="REGN01001758">
    <property type="protein sequence ID" value="RNA32717.1"/>
    <property type="molecule type" value="Genomic_DNA"/>
</dbReference>
<evidence type="ECO:0000313" key="2">
    <source>
        <dbReference type="Proteomes" id="UP000276133"/>
    </source>
</evidence>